<dbReference type="GO" id="GO:0046872">
    <property type="term" value="F:metal ion binding"/>
    <property type="evidence" value="ECO:0007669"/>
    <property type="project" value="UniProtKB-KW"/>
</dbReference>
<dbReference type="InterPro" id="IPR034457">
    <property type="entry name" value="Organic_radical-activating"/>
</dbReference>
<dbReference type="Pfam" id="PF04055">
    <property type="entry name" value="Radical_SAM"/>
    <property type="match status" value="1"/>
</dbReference>
<keyword evidence="5" id="KW-0949">S-adenosyl-L-methionine</keyword>
<organism evidence="12 13">
    <name type="scientific">Desulfovibrio subterraneus</name>
    <dbReference type="NCBI Taxonomy" id="2718620"/>
    <lineage>
        <taxon>Bacteria</taxon>
        <taxon>Pseudomonadati</taxon>
        <taxon>Thermodesulfobacteriota</taxon>
        <taxon>Desulfovibrionia</taxon>
        <taxon>Desulfovibrionales</taxon>
        <taxon>Desulfovibrionaceae</taxon>
        <taxon>Desulfovibrio</taxon>
    </lineage>
</organism>
<protein>
    <submittedName>
        <fullName evidence="12">Choline trimethylamine-lyase activating enzyme</fullName>
    </submittedName>
</protein>
<dbReference type="UniPathway" id="UPA01069"/>
<dbReference type="HAMAP" id="MF_02059">
    <property type="entry name" value="Activ_enz_CutD"/>
    <property type="match status" value="1"/>
</dbReference>
<dbReference type="PROSITE" id="PS00198">
    <property type="entry name" value="4FE4S_FER_1"/>
    <property type="match status" value="2"/>
</dbReference>
<dbReference type="InterPro" id="IPR058240">
    <property type="entry name" value="rSAM_sf"/>
</dbReference>
<dbReference type="InterPro" id="IPR017900">
    <property type="entry name" value="4Fe4S_Fe_S_CS"/>
</dbReference>
<evidence type="ECO:0000313" key="13">
    <source>
        <dbReference type="Proteomes" id="UP000503840"/>
    </source>
</evidence>
<name>A0A7J0BPB2_9BACT</name>
<dbReference type="SFLD" id="SFLDG01118">
    <property type="entry name" value="activating_enzymes__group_2"/>
    <property type="match status" value="1"/>
</dbReference>
<dbReference type="GO" id="GO:0016829">
    <property type="term" value="F:lyase activity"/>
    <property type="evidence" value="ECO:0007669"/>
    <property type="project" value="UniProtKB-KW"/>
</dbReference>
<dbReference type="InterPro" id="IPR030905">
    <property type="entry name" value="CutC_activ_rSAM"/>
</dbReference>
<feature type="domain" description="4Fe-4S ferredoxin-type" evidence="10">
    <location>
        <begin position="78"/>
        <end position="108"/>
    </location>
</feature>
<dbReference type="Gene3D" id="3.30.70.20">
    <property type="match status" value="1"/>
</dbReference>
<evidence type="ECO:0000256" key="8">
    <source>
        <dbReference type="ARBA" id="ARBA00023004"/>
    </source>
</evidence>
<dbReference type="SUPFAM" id="SSF54862">
    <property type="entry name" value="4Fe-4S ferredoxins"/>
    <property type="match status" value="1"/>
</dbReference>
<dbReference type="PIRSF" id="PIRSF000371">
    <property type="entry name" value="PFL_act_enz"/>
    <property type="match status" value="1"/>
</dbReference>
<dbReference type="Proteomes" id="UP000503840">
    <property type="component" value="Unassembled WGS sequence"/>
</dbReference>
<comment type="cofactor">
    <cofactor evidence="1">
        <name>[4Fe-4S] cluster</name>
        <dbReference type="ChEBI" id="CHEBI:49883"/>
    </cofactor>
</comment>
<dbReference type="PROSITE" id="PS51379">
    <property type="entry name" value="4FE4S_FER_2"/>
    <property type="match status" value="2"/>
</dbReference>
<dbReference type="InterPro" id="IPR013785">
    <property type="entry name" value="Aldolase_TIM"/>
</dbReference>
<dbReference type="GO" id="GO:0051539">
    <property type="term" value="F:4 iron, 4 sulfur cluster binding"/>
    <property type="evidence" value="ECO:0007669"/>
    <property type="project" value="UniProtKB-KW"/>
</dbReference>
<comment type="caution">
    <text evidence="12">The sequence shown here is derived from an EMBL/GenBank/DDBJ whole genome shotgun (WGS) entry which is preliminary data.</text>
</comment>
<evidence type="ECO:0000256" key="6">
    <source>
        <dbReference type="ARBA" id="ARBA00022723"/>
    </source>
</evidence>
<evidence type="ECO:0000256" key="5">
    <source>
        <dbReference type="ARBA" id="ARBA00022691"/>
    </source>
</evidence>
<evidence type="ECO:0000256" key="2">
    <source>
        <dbReference type="ARBA" id="ARBA00009777"/>
    </source>
</evidence>
<dbReference type="PANTHER" id="PTHR30352">
    <property type="entry name" value="PYRUVATE FORMATE-LYASE-ACTIVATING ENZYME"/>
    <property type="match status" value="1"/>
</dbReference>
<proteinExistence type="inferred from homology"/>
<gene>
    <name evidence="12" type="primary">cutD</name>
    <name evidence="12" type="ORF">DSM101010T_34170</name>
</gene>
<dbReference type="InterPro" id="IPR017896">
    <property type="entry name" value="4Fe4S_Fe-S-bd"/>
</dbReference>
<dbReference type="NCBIfam" id="TIGR04395">
    <property type="entry name" value="cutC_activ_rSAM"/>
    <property type="match status" value="1"/>
</dbReference>
<dbReference type="RefSeq" id="WP_174406688.1">
    <property type="nucleotide sequence ID" value="NZ_BLVO01000016.1"/>
</dbReference>
<keyword evidence="12" id="KW-0456">Lyase</keyword>
<dbReference type="GO" id="GO:0016491">
    <property type="term" value="F:oxidoreductase activity"/>
    <property type="evidence" value="ECO:0007669"/>
    <property type="project" value="UniProtKB-KW"/>
</dbReference>
<evidence type="ECO:0000256" key="9">
    <source>
        <dbReference type="ARBA" id="ARBA00023014"/>
    </source>
</evidence>
<dbReference type="PANTHER" id="PTHR30352:SF4">
    <property type="entry name" value="PYRUVATE FORMATE-LYASE 2-ACTIVATING ENZYME"/>
    <property type="match status" value="1"/>
</dbReference>
<dbReference type="PROSITE" id="PS01087">
    <property type="entry name" value="RADICAL_ACTIVATING"/>
    <property type="match status" value="1"/>
</dbReference>
<evidence type="ECO:0000256" key="4">
    <source>
        <dbReference type="ARBA" id="ARBA00022485"/>
    </source>
</evidence>
<sequence>MIERKALIFNIQKYNMYDGPGVRTLVFFKGCPLRCKWCSNPEGQLRQYQVLYKKNSCVNCGACAQVCPAGVHCMTAGNKHEIDEKAECIGCRECEQVCPATALAIAGESKTISELVEIIEEDRPFYEVSGGGVTLGGGEVLMQPEAATSLLMACKQRGINTAMETCGYARPEVIMKVAEYTDLFLFDIKHMDSDKHYELTGVRNEWILNNLICLLENRNNVKIRVPLMRGVNDSEEDIARMIEFLKPYQDYKNFKGIDLLPYHKMGVNKYTQLRWEYPMEGKPDLSDEELARIEGAIRKYDFPVAVIRH</sequence>
<dbReference type="EMBL" id="BLVO01000016">
    <property type="protein sequence ID" value="GFM35052.1"/>
    <property type="molecule type" value="Genomic_DNA"/>
</dbReference>
<accession>A0A7J0BPB2</accession>
<comment type="similarity">
    <text evidence="2">Belongs to the organic radical-activating enzymes family.</text>
</comment>
<reference evidence="12 13" key="1">
    <citation type="submission" date="2020-05" db="EMBL/GenBank/DDBJ databases">
        <title>Draft genome sequence of Desulfovibrio sp. strain HN2T.</title>
        <authorList>
            <person name="Ueno A."/>
            <person name="Tamazawa S."/>
            <person name="Tamamura S."/>
            <person name="Murakami T."/>
            <person name="Kiyama T."/>
            <person name="Inomata H."/>
            <person name="Amano Y."/>
            <person name="Miyakawa K."/>
            <person name="Tamaki H."/>
            <person name="Naganuma T."/>
            <person name="Kaneko K."/>
        </authorList>
    </citation>
    <scope>NUCLEOTIDE SEQUENCE [LARGE SCALE GENOMIC DNA]</scope>
    <source>
        <strain evidence="12 13">HN2</strain>
    </source>
</reference>
<dbReference type="InterPro" id="IPR007197">
    <property type="entry name" value="rSAM"/>
</dbReference>
<keyword evidence="13" id="KW-1185">Reference proteome</keyword>
<evidence type="ECO:0000256" key="1">
    <source>
        <dbReference type="ARBA" id="ARBA00001966"/>
    </source>
</evidence>
<dbReference type="InterPro" id="IPR012839">
    <property type="entry name" value="Organic_radical_activase"/>
</dbReference>
<evidence type="ECO:0000256" key="3">
    <source>
        <dbReference type="ARBA" id="ARBA00011245"/>
    </source>
</evidence>
<comment type="subunit">
    <text evidence="3">Monomer.</text>
</comment>
<feature type="domain" description="Radical SAM core" evidence="11">
    <location>
        <begin position="17"/>
        <end position="303"/>
    </location>
</feature>
<dbReference type="NCBIfam" id="TIGR02494">
    <property type="entry name" value="PFLE_PFLC"/>
    <property type="match status" value="1"/>
</dbReference>
<evidence type="ECO:0000256" key="7">
    <source>
        <dbReference type="ARBA" id="ARBA00023002"/>
    </source>
</evidence>
<keyword evidence="6" id="KW-0479">Metal-binding</keyword>
<dbReference type="SUPFAM" id="SSF102114">
    <property type="entry name" value="Radical SAM enzymes"/>
    <property type="match status" value="1"/>
</dbReference>
<evidence type="ECO:0000313" key="12">
    <source>
        <dbReference type="EMBL" id="GFM35052.1"/>
    </source>
</evidence>
<dbReference type="AlphaFoldDB" id="A0A7J0BPB2"/>
<keyword evidence="9" id="KW-0411">Iron-sulfur</keyword>
<dbReference type="SFLD" id="SFLDG01066">
    <property type="entry name" value="organic_radical-activating_enz"/>
    <property type="match status" value="1"/>
</dbReference>
<evidence type="ECO:0000259" key="11">
    <source>
        <dbReference type="PROSITE" id="PS51918"/>
    </source>
</evidence>
<dbReference type="InterPro" id="IPR001989">
    <property type="entry name" value="Radical_activat_CS"/>
</dbReference>
<dbReference type="InterPro" id="IPR040074">
    <property type="entry name" value="BssD/PflA/YjjW"/>
</dbReference>
<dbReference type="SFLD" id="SFLDS00029">
    <property type="entry name" value="Radical_SAM"/>
    <property type="match status" value="1"/>
</dbReference>
<keyword evidence="4" id="KW-0004">4Fe-4S</keyword>
<dbReference type="Pfam" id="PF00037">
    <property type="entry name" value="Fer4"/>
    <property type="match status" value="1"/>
</dbReference>
<dbReference type="Gene3D" id="3.20.20.70">
    <property type="entry name" value="Aldolase class I"/>
    <property type="match status" value="1"/>
</dbReference>
<keyword evidence="8" id="KW-0408">Iron</keyword>
<dbReference type="PROSITE" id="PS51918">
    <property type="entry name" value="RADICAL_SAM"/>
    <property type="match status" value="1"/>
</dbReference>
<keyword evidence="7" id="KW-0560">Oxidoreductase</keyword>
<feature type="domain" description="4Fe-4S ferredoxin-type" evidence="10">
    <location>
        <begin position="48"/>
        <end position="77"/>
    </location>
</feature>
<evidence type="ECO:0000259" key="10">
    <source>
        <dbReference type="PROSITE" id="PS51379"/>
    </source>
</evidence>